<dbReference type="EMBL" id="BLBS01000037">
    <property type="protein sequence ID" value="GET89710.1"/>
    <property type="molecule type" value="Genomic_DNA"/>
</dbReference>
<reference evidence="2" key="1">
    <citation type="submission" date="2019-11" db="EMBL/GenBank/DDBJ databases">
        <title>Leishmania tarentolae CDS.</title>
        <authorList>
            <person name="Goto Y."/>
            <person name="Yamagishi J."/>
        </authorList>
    </citation>
    <scope>NUCLEOTIDE SEQUENCE [LARGE SCALE GENOMIC DNA]</scope>
    <source>
        <strain evidence="2">Parrot Tar II</strain>
    </source>
</reference>
<evidence type="ECO:0000313" key="3">
    <source>
        <dbReference type="Proteomes" id="UP000419144"/>
    </source>
</evidence>
<comment type="caution">
    <text evidence="2">The sequence shown here is derived from an EMBL/GenBank/DDBJ whole genome shotgun (WGS) entry which is preliminary data.</text>
</comment>
<feature type="transmembrane region" description="Helical" evidence="1">
    <location>
        <begin position="75"/>
        <end position="95"/>
    </location>
</feature>
<name>A0A640KJ33_LEITA</name>
<dbReference type="OrthoDB" id="268819at2759"/>
<dbReference type="Proteomes" id="UP000419144">
    <property type="component" value="Unassembled WGS sequence"/>
</dbReference>
<keyword evidence="1" id="KW-1133">Transmembrane helix</keyword>
<organism evidence="2 3">
    <name type="scientific">Leishmania tarentolae</name>
    <name type="common">Sauroleishmania tarentolae</name>
    <dbReference type="NCBI Taxonomy" id="5689"/>
    <lineage>
        <taxon>Eukaryota</taxon>
        <taxon>Discoba</taxon>
        <taxon>Euglenozoa</taxon>
        <taxon>Kinetoplastea</taxon>
        <taxon>Metakinetoplastina</taxon>
        <taxon>Trypanosomatida</taxon>
        <taxon>Trypanosomatidae</taxon>
        <taxon>Leishmaniinae</taxon>
        <taxon>Leishmania</taxon>
        <taxon>lizard Leishmania</taxon>
    </lineage>
</organism>
<sequence length="202" mass="23454">MLSLHHVQQYAFPSSKGLLSSSQSSVHIPRVSFGQMKVELTMQYLDEWMLRWRKFQTESDWQIEKNRQWWRKANIVTAGAVMGGLVMYTAGNATIRRQFGAPHFFDIGVDGKLKEAICDTMTSRWRYTPQGYGRVMLVGLPTFFVFAISEHIQERRRLRAYVRQNTVFGEQARRLVQNGKIEEYLAVDIKASLPQNQTQLYA</sequence>
<evidence type="ECO:0000256" key="1">
    <source>
        <dbReference type="SAM" id="Phobius"/>
    </source>
</evidence>
<dbReference type="AlphaFoldDB" id="A0A640KJ33"/>
<keyword evidence="1" id="KW-0472">Membrane</keyword>
<dbReference type="VEuPathDB" id="TriTrypDB:LtaPh_2706600"/>
<keyword evidence="3" id="KW-1185">Reference proteome</keyword>
<feature type="transmembrane region" description="Helical" evidence="1">
    <location>
        <begin position="131"/>
        <end position="149"/>
    </location>
</feature>
<protein>
    <recommendedName>
        <fullName evidence="4">Transmembrane protein</fullName>
    </recommendedName>
</protein>
<evidence type="ECO:0000313" key="2">
    <source>
        <dbReference type="EMBL" id="GET89710.1"/>
    </source>
</evidence>
<proteinExistence type="predicted"/>
<evidence type="ECO:0008006" key="4">
    <source>
        <dbReference type="Google" id="ProtNLM"/>
    </source>
</evidence>
<keyword evidence="1" id="KW-0812">Transmembrane</keyword>
<gene>
    <name evidence="2" type="ORF">LtaPh_2706600</name>
</gene>
<accession>A0A640KJ33</accession>